<protein>
    <recommendedName>
        <fullName evidence="10">Major facilitator superfamily (MFS) profile domain-containing protein</fullName>
    </recommendedName>
</protein>
<dbReference type="PRINTS" id="PR00171">
    <property type="entry name" value="SUGRTRNSPORT"/>
</dbReference>
<keyword evidence="6 9" id="KW-1133">Transmembrane helix</keyword>
<comment type="subcellular location">
    <subcellularLocation>
        <location evidence="1">Cell membrane</location>
        <topology evidence="1">Multi-pass membrane protein</topology>
    </subcellularLocation>
</comment>
<dbReference type="InterPro" id="IPR020846">
    <property type="entry name" value="MFS_dom"/>
</dbReference>
<dbReference type="GO" id="GO:0005886">
    <property type="term" value="C:plasma membrane"/>
    <property type="evidence" value="ECO:0007669"/>
    <property type="project" value="UniProtKB-SubCell"/>
</dbReference>
<proteinExistence type="predicted"/>
<keyword evidence="3" id="KW-1003">Cell membrane</keyword>
<keyword evidence="5 9" id="KW-0812">Transmembrane</keyword>
<feature type="transmembrane region" description="Helical" evidence="9">
    <location>
        <begin position="205"/>
        <end position="230"/>
    </location>
</feature>
<evidence type="ECO:0000259" key="10">
    <source>
        <dbReference type="PROSITE" id="PS50850"/>
    </source>
</evidence>
<dbReference type="InterPro" id="IPR003663">
    <property type="entry name" value="Sugar/inositol_transpt"/>
</dbReference>
<reference evidence="11" key="1">
    <citation type="submission" date="2019-08" db="EMBL/GenBank/DDBJ databases">
        <title>The genome of the North American firefly Photinus pyralis.</title>
        <authorList>
            <consortium name="Photinus pyralis genome working group"/>
            <person name="Fallon T.R."/>
            <person name="Sander Lower S.E."/>
            <person name="Weng J.-K."/>
        </authorList>
    </citation>
    <scope>NUCLEOTIDE SEQUENCE</scope>
    <source>
        <strain evidence="11">TRF0915ILg1</strain>
        <tissue evidence="11">Whole body</tissue>
    </source>
</reference>
<dbReference type="Pfam" id="PF00083">
    <property type="entry name" value="Sugar_tr"/>
    <property type="match status" value="1"/>
</dbReference>
<dbReference type="InterPro" id="IPR005828">
    <property type="entry name" value="MFS_sugar_transport-like"/>
</dbReference>
<feature type="transmembrane region" description="Helical" evidence="9">
    <location>
        <begin position="20"/>
        <end position="43"/>
    </location>
</feature>
<evidence type="ECO:0000256" key="2">
    <source>
        <dbReference type="ARBA" id="ARBA00022448"/>
    </source>
</evidence>
<dbReference type="InterPro" id="IPR050549">
    <property type="entry name" value="MFS_Trehalose_Transporter"/>
</dbReference>
<feature type="transmembrane region" description="Helical" evidence="9">
    <location>
        <begin position="172"/>
        <end position="193"/>
    </location>
</feature>
<accession>A0A8K0G5D8</accession>
<evidence type="ECO:0000256" key="6">
    <source>
        <dbReference type="ARBA" id="ARBA00022989"/>
    </source>
</evidence>
<keyword evidence="7 9" id="KW-0472">Membrane</keyword>
<dbReference type="PANTHER" id="PTHR48021:SF47">
    <property type="entry name" value="GH17672P"/>
    <property type="match status" value="1"/>
</dbReference>
<dbReference type="SUPFAM" id="SSF103473">
    <property type="entry name" value="MFS general substrate transporter"/>
    <property type="match status" value="1"/>
</dbReference>
<dbReference type="Proteomes" id="UP000801492">
    <property type="component" value="Unassembled WGS sequence"/>
</dbReference>
<keyword evidence="4" id="KW-0762">Sugar transport</keyword>
<feature type="transmembrane region" description="Helical" evidence="9">
    <location>
        <begin position="275"/>
        <end position="294"/>
    </location>
</feature>
<sequence length="310" mass="35113">MMTFETFGELLVYCIGPYVTLFFFSILTVIITLLTGIFIFQFLPESPFYLLSKQRRSLAENALILLRNDTRDGVKLELEYIQAIIQESEHTQGRIVDLCESKASRRAEITTIGLTIFQHFSGILPIVLYSQDIFNVTGSKIPAEYCTMSFGAIQFLSSFIAPNLVDRLGRRWMLFLSGMGMAVSEFALGLYFYRKDNGMTIDKMFWLPVASLLIFIVSYISGFGPLIWTIMSEMFPIHLKAAAFSVGFCIWWMLAFIVGAIFYPVSNAIGMSGCFWMFASCGFAGTIFIWAYVIETKGKSLQEIQQLLSK</sequence>
<comment type="caution">
    <text evidence="11">The sequence shown here is derived from an EMBL/GenBank/DDBJ whole genome shotgun (WGS) entry which is preliminary data.</text>
</comment>
<organism evidence="11 12">
    <name type="scientific">Ignelater luminosus</name>
    <name type="common">Cucubano</name>
    <name type="synonym">Pyrophorus luminosus</name>
    <dbReference type="NCBI Taxonomy" id="2038154"/>
    <lineage>
        <taxon>Eukaryota</taxon>
        <taxon>Metazoa</taxon>
        <taxon>Ecdysozoa</taxon>
        <taxon>Arthropoda</taxon>
        <taxon>Hexapoda</taxon>
        <taxon>Insecta</taxon>
        <taxon>Pterygota</taxon>
        <taxon>Neoptera</taxon>
        <taxon>Endopterygota</taxon>
        <taxon>Coleoptera</taxon>
        <taxon>Polyphaga</taxon>
        <taxon>Elateriformia</taxon>
        <taxon>Elateroidea</taxon>
        <taxon>Elateridae</taxon>
        <taxon>Agrypninae</taxon>
        <taxon>Pyrophorini</taxon>
        <taxon>Ignelater</taxon>
    </lineage>
</organism>
<dbReference type="FunFam" id="1.20.1250.20:FF:000218">
    <property type="entry name" value="facilitated trehalose transporter Tret1"/>
    <property type="match status" value="1"/>
</dbReference>
<feature type="transmembrane region" description="Helical" evidence="9">
    <location>
        <begin position="242"/>
        <end position="263"/>
    </location>
</feature>
<evidence type="ECO:0000256" key="4">
    <source>
        <dbReference type="ARBA" id="ARBA00022597"/>
    </source>
</evidence>
<keyword evidence="2" id="KW-0813">Transport</keyword>
<dbReference type="InterPro" id="IPR036259">
    <property type="entry name" value="MFS_trans_sf"/>
</dbReference>
<dbReference type="PANTHER" id="PTHR48021">
    <property type="match status" value="1"/>
</dbReference>
<name>A0A8K0G5D8_IGNLU</name>
<evidence type="ECO:0000256" key="7">
    <source>
        <dbReference type="ARBA" id="ARBA00023136"/>
    </source>
</evidence>
<dbReference type="PROSITE" id="PS50850">
    <property type="entry name" value="MFS"/>
    <property type="match status" value="1"/>
</dbReference>
<dbReference type="AlphaFoldDB" id="A0A8K0G5D8"/>
<dbReference type="OrthoDB" id="4142200at2759"/>
<evidence type="ECO:0000256" key="3">
    <source>
        <dbReference type="ARBA" id="ARBA00022475"/>
    </source>
</evidence>
<evidence type="ECO:0000256" key="1">
    <source>
        <dbReference type="ARBA" id="ARBA00004651"/>
    </source>
</evidence>
<dbReference type="GO" id="GO:0022857">
    <property type="term" value="F:transmembrane transporter activity"/>
    <property type="evidence" value="ECO:0007669"/>
    <property type="project" value="InterPro"/>
</dbReference>
<evidence type="ECO:0000313" key="11">
    <source>
        <dbReference type="EMBL" id="KAF2889107.1"/>
    </source>
</evidence>
<keyword evidence="12" id="KW-1185">Reference proteome</keyword>
<dbReference type="EMBL" id="VTPC01070712">
    <property type="protein sequence ID" value="KAF2889107.1"/>
    <property type="molecule type" value="Genomic_DNA"/>
</dbReference>
<gene>
    <name evidence="11" type="ORF">ILUMI_17065</name>
</gene>
<evidence type="ECO:0000256" key="9">
    <source>
        <dbReference type="SAM" id="Phobius"/>
    </source>
</evidence>
<evidence type="ECO:0000313" key="12">
    <source>
        <dbReference type="Proteomes" id="UP000801492"/>
    </source>
</evidence>
<dbReference type="Gene3D" id="1.20.1250.20">
    <property type="entry name" value="MFS general substrate transporter like domains"/>
    <property type="match status" value="1"/>
</dbReference>
<keyword evidence="8" id="KW-0325">Glycoprotein</keyword>
<feature type="domain" description="Major facilitator superfamily (MFS) profile" evidence="10">
    <location>
        <begin position="1"/>
        <end position="297"/>
    </location>
</feature>
<evidence type="ECO:0000256" key="8">
    <source>
        <dbReference type="ARBA" id="ARBA00023180"/>
    </source>
</evidence>
<evidence type="ECO:0000256" key="5">
    <source>
        <dbReference type="ARBA" id="ARBA00022692"/>
    </source>
</evidence>